<protein>
    <submittedName>
        <fullName evidence="1">PD-(D/E)XK nuclease family protein</fullName>
    </submittedName>
</protein>
<dbReference type="EMBL" id="JARWAK010000011">
    <property type="protein sequence ID" value="MDR5867776.1"/>
    <property type="molecule type" value="Genomic_DNA"/>
</dbReference>
<name>A0ABU1G492_9GAMM</name>
<dbReference type="Proteomes" id="UP001264519">
    <property type="component" value="Unassembled WGS sequence"/>
</dbReference>
<proteinExistence type="predicted"/>
<accession>A0ABU1G492</accession>
<organism evidence="1 2">
    <name type="scientific">Halomonas koreensis</name>
    <dbReference type="NCBI Taxonomy" id="245385"/>
    <lineage>
        <taxon>Bacteria</taxon>
        <taxon>Pseudomonadati</taxon>
        <taxon>Pseudomonadota</taxon>
        <taxon>Gammaproteobacteria</taxon>
        <taxon>Oceanospirillales</taxon>
        <taxon>Halomonadaceae</taxon>
        <taxon>Halomonas</taxon>
    </lineage>
</organism>
<dbReference type="RefSeq" id="WP_309653364.1">
    <property type="nucleotide sequence ID" value="NZ_JARWAK010000011.1"/>
</dbReference>
<dbReference type="Pfam" id="PF14281">
    <property type="entry name" value="PDDEXK_4"/>
    <property type="match status" value="1"/>
</dbReference>
<gene>
    <name evidence="1" type="ORF">QC818_13355</name>
</gene>
<evidence type="ECO:0000313" key="1">
    <source>
        <dbReference type="EMBL" id="MDR5867776.1"/>
    </source>
</evidence>
<reference evidence="1 2" key="1">
    <citation type="submission" date="2023-04" db="EMBL/GenBank/DDBJ databases">
        <title>A long-awaited taxogenomic arrangement of the family Halomonadaceae.</title>
        <authorList>
            <person name="De La Haba R."/>
            <person name="Chuvochina M."/>
            <person name="Wittouck S."/>
            <person name="Arahal D.R."/>
            <person name="Sanchez-Porro C."/>
            <person name="Hugenholtz P."/>
            <person name="Ventosa A."/>
        </authorList>
    </citation>
    <scope>NUCLEOTIDE SEQUENCE [LARGE SCALE GENOMIC DNA]</scope>
    <source>
        <strain evidence="1 2">DSM 23530</strain>
    </source>
</reference>
<evidence type="ECO:0000313" key="2">
    <source>
        <dbReference type="Proteomes" id="UP001264519"/>
    </source>
</evidence>
<sequence length="395" mass="45064">MTVHHNLLSLAGLLRQRYVRPTPFNLFTILRSAGDEVRLHSRFLAALLDPLRHSLGPTPLRGFLAQCAIEDFVLEDVRVECERWNMDILITNARRQAVVIENKIHAGDQPDQLMRYHRQLRAAGYRPVHVRYLTLDGRDPQADSLGDLQALEAEAGSYAALDYQGDVMPWLSTCMGHAALDPPLRESLLQYRQVIQQLTGNDMDSQHLATLADTLLQGDNLKAAHDIRLAYDEALIRLQVRLWRALRDRIEAVYPEMAGHPHGDSWRDADLEGLCRAYIHRQRGNKGYGLYYRVPGHVEDICVGLEVEHAIYVGVYCERAHHPETYRAICRRLDEAEHGGARNDYWPSFAYSPEPLPLKTPTAEQLARLGDPEYFQYLVSTMTDELARLWTLLGD</sequence>
<keyword evidence="2" id="KW-1185">Reference proteome</keyword>
<dbReference type="InterPro" id="IPR029470">
    <property type="entry name" value="PDDEXK_4"/>
</dbReference>
<comment type="caution">
    <text evidence="1">The sequence shown here is derived from an EMBL/GenBank/DDBJ whole genome shotgun (WGS) entry which is preliminary data.</text>
</comment>